<accession>A0A6A5T7I3</accession>
<gene>
    <name evidence="1" type="ORF">CC80DRAFT_364182</name>
</gene>
<proteinExistence type="predicted"/>
<keyword evidence="2" id="KW-1185">Reference proteome</keyword>
<dbReference type="Proteomes" id="UP000800035">
    <property type="component" value="Unassembled WGS sequence"/>
</dbReference>
<name>A0A6A5T7I3_9PLEO</name>
<dbReference type="OrthoDB" id="3691933at2759"/>
<organism evidence="1 2">
    <name type="scientific">Byssothecium circinans</name>
    <dbReference type="NCBI Taxonomy" id="147558"/>
    <lineage>
        <taxon>Eukaryota</taxon>
        <taxon>Fungi</taxon>
        <taxon>Dikarya</taxon>
        <taxon>Ascomycota</taxon>
        <taxon>Pezizomycotina</taxon>
        <taxon>Dothideomycetes</taxon>
        <taxon>Pleosporomycetidae</taxon>
        <taxon>Pleosporales</taxon>
        <taxon>Massarineae</taxon>
        <taxon>Massarinaceae</taxon>
        <taxon>Byssothecium</taxon>
    </lineage>
</organism>
<dbReference type="AlphaFoldDB" id="A0A6A5T7I3"/>
<evidence type="ECO:0000313" key="2">
    <source>
        <dbReference type="Proteomes" id="UP000800035"/>
    </source>
</evidence>
<evidence type="ECO:0000313" key="1">
    <source>
        <dbReference type="EMBL" id="KAF1948094.1"/>
    </source>
</evidence>
<reference evidence="1" key="1">
    <citation type="journal article" date="2020" name="Stud. Mycol.">
        <title>101 Dothideomycetes genomes: a test case for predicting lifestyles and emergence of pathogens.</title>
        <authorList>
            <person name="Haridas S."/>
            <person name="Albert R."/>
            <person name="Binder M."/>
            <person name="Bloem J."/>
            <person name="Labutti K."/>
            <person name="Salamov A."/>
            <person name="Andreopoulos B."/>
            <person name="Baker S."/>
            <person name="Barry K."/>
            <person name="Bills G."/>
            <person name="Bluhm B."/>
            <person name="Cannon C."/>
            <person name="Castanera R."/>
            <person name="Culley D."/>
            <person name="Daum C."/>
            <person name="Ezra D."/>
            <person name="Gonzalez J."/>
            <person name="Henrissat B."/>
            <person name="Kuo A."/>
            <person name="Liang C."/>
            <person name="Lipzen A."/>
            <person name="Lutzoni F."/>
            <person name="Magnuson J."/>
            <person name="Mondo S."/>
            <person name="Nolan M."/>
            <person name="Ohm R."/>
            <person name="Pangilinan J."/>
            <person name="Park H.-J."/>
            <person name="Ramirez L."/>
            <person name="Alfaro M."/>
            <person name="Sun H."/>
            <person name="Tritt A."/>
            <person name="Yoshinaga Y."/>
            <person name="Zwiers L.-H."/>
            <person name="Turgeon B."/>
            <person name="Goodwin S."/>
            <person name="Spatafora J."/>
            <person name="Crous P."/>
            <person name="Grigoriev I."/>
        </authorList>
    </citation>
    <scope>NUCLEOTIDE SEQUENCE</scope>
    <source>
        <strain evidence="1">CBS 675.92</strain>
    </source>
</reference>
<dbReference type="EMBL" id="ML977108">
    <property type="protein sequence ID" value="KAF1948094.1"/>
    <property type="molecule type" value="Genomic_DNA"/>
</dbReference>
<feature type="non-terminal residue" evidence="1">
    <location>
        <position position="62"/>
    </location>
</feature>
<evidence type="ECO:0008006" key="3">
    <source>
        <dbReference type="Google" id="ProtNLM"/>
    </source>
</evidence>
<protein>
    <recommendedName>
        <fullName evidence="3">HTH psq-type domain-containing protein</fullName>
    </recommendedName>
</protein>
<sequence>MKSRESDDDFSYKKCAAKYKVSRTTLSRRCRGIQGSMEAREVKKQKLSPQQELELVEYIKSL</sequence>